<evidence type="ECO:0000313" key="5">
    <source>
        <dbReference type="Proteomes" id="UP001238601"/>
    </source>
</evidence>
<reference evidence="3 4" key="1">
    <citation type="submission" date="2019-12" db="EMBL/GenBank/DDBJ databases">
        <title>Genomic-based taxomic classification of the family Erythrobacteraceae.</title>
        <authorList>
            <person name="Xu L."/>
        </authorList>
    </citation>
    <scope>NUCLEOTIDE SEQUENCE [LARGE SCALE GENOMIC DNA]</scope>
    <source>
        <strain evidence="3 4">CGMCC 1.8703</strain>
    </source>
</reference>
<evidence type="ECO:0000313" key="3">
    <source>
        <dbReference type="EMBL" id="MXP34222.1"/>
    </source>
</evidence>
<dbReference type="Proteomes" id="UP000439914">
    <property type="component" value="Unassembled WGS sequence"/>
</dbReference>
<comment type="caution">
    <text evidence="3">The sequence shown here is derived from an EMBL/GenBank/DDBJ whole genome shotgun (WGS) entry which is preliminary data.</text>
</comment>
<proteinExistence type="predicted"/>
<name>A0A6I4U5P3_9SPHN</name>
<evidence type="ECO:0000313" key="2">
    <source>
        <dbReference type="EMBL" id="MDQ0565854.1"/>
    </source>
</evidence>
<dbReference type="GeneID" id="93686212"/>
<keyword evidence="5" id="KW-1185">Reference proteome</keyword>
<dbReference type="EMBL" id="JAUSWK010000002">
    <property type="protein sequence ID" value="MDQ0565854.1"/>
    <property type="molecule type" value="Genomic_DNA"/>
</dbReference>
<accession>A0A6I4U5P3</accession>
<dbReference type="Proteomes" id="UP001238601">
    <property type="component" value="Unassembled WGS sequence"/>
</dbReference>
<feature type="chain" id="PRO_5026041560" evidence="1">
    <location>
        <begin position="22"/>
        <end position="94"/>
    </location>
</feature>
<dbReference type="RefSeq" id="WP_156488962.1">
    <property type="nucleotide sequence ID" value="NZ_JAUSWK010000002.1"/>
</dbReference>
<dbReference type="AlphaFoldDB" id="A0A6I4U5P3"/>
<evidence type="ECO:0000313" key="4">
    <source>
        <dbReference type="Proteomes" id="UP000439914"/>
    </source>
</evidence>
<protein>
    <submittedName>
        <fullName evidence="3">Uncharacterized protein</fullName>
    </submittedName>
</protein>
<sequence length="94" mass="10122">MKKICALACTALMFAGVPASAQQGTGEPARDAEGKITDEKHPDYILCRTESVIGSRAKKRRVCLTNREWARVAREGRGLASAMAEKNSSGLITN</sequence>
<reference evidence="2 5" key="2">
    <citation type="submission" date="2023-07" db="EMBL/GenBank/DDBJ databases">
        <title>Genomic Encyclopedia of Type Strains, Phase IV (KMG-IV): sequencing the most valuable type-strain genomes for metagenomic binning, comparative biology and taxonomic classification.</title>
        <authorList>
            <person name="Goeker M."/>
        </authorList>
    </citation>
    <scope>NUCLEOTIDE SEQUENCE [LARGE SCALE GENOMIC DNA]</scope>
    <source>
        <strain evidence="2 5">DSM 14432</strain>
    </source>
</reference>
<evidence type="ECO:0000256" key="1">
    <source>
        <dbReference type="SAM" id="SignalP"/>
    </source>
</evidence>
<keyword evidence="1" id="KW-0732">Signal</keyword>
<dbReference type="EMBL" id="WTYG01000001">
    <property type="protein sequence ID" value="MXP34222.1"/>
    <property type="molecule type" value="Genomic_DNA"/>
</dbReference>
<organism evidence="3 4">
    <name type="scientific">Qipengyuania citrea</name>
    <dbReference type="NCBI Taxonomy" id="225971"/>
    <lineage>
        <taxon>Bacteria</taxon>
        <taxon>Pseudomonadati</taxon>
        <taxon>Pseudomonadota</taxon>
        <taxon>Alphaproteobacteria</taxon>
        <taxon>Sphingomonadales</taxon>
        <taxon>Erythrobacteraceae</taxon>
        <taxon>Qipengyuania</taxon>
    </lineage>
</organism>
<feature type="signal peptide" evidence="1">
    <location>
        <begin position="1"/>
        <end position="21"/>
    </location>
</feature>
<gene>
    <name evidence="3" type="ORF">GRI55_00370</name>
    <name evidence="2" type="ORF">QOZ97_001387</name>
</gene>